<gene>
    <name evidence="2" type="ORF">COT02_05340</name>
</gene>
<dbReference type="Gene3D" id="3.40.630.90">
    <property type="match status" value="1"/>
</dbReference>
<proteinExistence type="predicted"/>
<dbReference type="Pfam" id="PF00583">
    <property type="entry name" value="Acetyltransf_1"/>
    <property type="match status" value="1"/>
</dbReference>
<dbReference type="EMBL" id="PEWY01000148">
    <property type="protein sequence ID" value="PIU36580.1"/>
    <property type="molecule type" value="Genomic_DNA"/>
</dbReference>
<dbReference type="Gene3D" id="3.40.630.30">
    <property type="match status" value="1"/>
</dbReference>
<dbReference type="InterPro" id="IPR041496">
    <property type="entry name" value="YitH/HolE_GNAT"/>
</dbReference>
<dbReference type="PANTHER" id="PTHR47237">
    <property type="entry name" value="SLL0310 PROTEIN"/>
    <property type="match status" value="1"/>
</dbReference>
<comment type="caution">
    <text evidence="2">The sequence shown here is derived from an EMBL/GenBank/DDBJ whole genome shotgun (WGS) entry which is preliminary data.</text>
</comment>
<accession>A0A2M6YSS6</accession>
<sequence>MTKSDLDIAISWAAKEGWNPGLFDRDAFYNTDPKGFFMGFLNGKPISCISAVSYGKDFGFIGLYIVHANHRNKGYGIKIWDKAIKYLKMQNIGLDGVVGQQENYKKSGFRLAYRNIRYEGNGKKYEVVNKNLINVKYIPFDVLVKFDSKFFPLSRPLFLKHWIEEPESLTLCFLKNDKLLGYGMIRKCVTGYKIGPLFADTKLIAEDIFRELNNFAVDSLIVIDIPEANKEAIELVNKYKMKPMFETARMYTKKPPIINLNKVFGVTTFELG</sequence>
<dbReference type="InterPro" id="IPR000182">
    <property type="entry name" value="GNAT_dom"/>
</dbReference>
<dbReference type="AlphaFoldDB" id="A0A2M6YSS6"/>
<dbReference type="InterPro" id="IPR052729">
    <property type="entry name" value="Acyl/Acetyltrans_Enzymes"/>
</dbReference>
<keyword evidence="2" id="KW-0808">Transferase</keyword>
<name>A0A2M6YSS6_9BACT</name>
<feature type="domain" description="N-acetyltransferase" evidence="1">
    <location>
        <begin position="1"/>
        <end position="139"/>
    </location>
</feature>
<dbReference type="PANTHER" id="PTHR47237:SF1">
    <property type="entry name" value="SLL0310 PROTEIN"/>
    <property type="match status" value="1"/>
</dbReference>
<dbReference type="PROSITE" id="PS51186">
    <property type="entry name" value="GNAT"/>
    <property type="match status" value="1"/>
</dbReference>
<evidence type="ECO:0000313" key="2">
    <source>
        <dbReference type="EMBL" id="PIU36580.1"/>
    </source>
</evidence>
<evidence type="ECO:0000313" key="3">
    <source>
        <dbReference type="Proteomes" id="UP000230184"/>
    </source>
</evidence>
<dbReference type="Pfam" id="PF18014">
    <property type="entry name" value="Acetyltransf_18"/>
    <property type="match status" value="1"/>
</dbReference>
<dbReference type="InterPro" id="IPR016181">
    <property type="entry name" value="Acyl_CoA_acyltransferase"/>
</dbReference>
<dbReference type="CDD" id="cd04301">
    <property type="entry name" value="NAT_SF"/>
    <property type="match status" value="1"/>
</dbReference>
<reference evidence="3" key="1">
    <citation type="submission" date="2017-09" db="EMBL/GenBank/DDBJ databases">
        <title>Depth-based differentiation of microbial function through sediment-hosted aquifers and enrichment of novel symbionts in the deep terrestrial subsurface.</title>
        <authorList>
            <person name="Probst A.J."/>
            <person name="Ladd B."/>
            <person name="Jarett J.K."/>
            <person name="Geller-Mcgrath D.E."/>
            <person name="Sieber C.M.K."/>
            <person name="Emerson J.B."/>
            <person name="Anantharaman K."/>
            <person name="Thomas B.C."/>
            <person name="Malmstrom R."/>
            <person name="Stieglmeier M."/>
            <person name="Klingl A."/>
            <person name="Woyke T."/>
            <person name="Ryan C.M."/>
            <person name="Banfield J.F."/>
        </authorList>
    </citation>
    <scope>NUCLEOTIDE SEQUENCE [LARGE SCALE GENOMIC DNA]</scope>
</reference>
<dbReference type="Proteomes" id="UP000230184">
    <property type="component" value="Unassembled WGS sequence"/>
</dbReference>
<protein>
    <submittedName>
        <fullName evidence="2">GNAT family N-acetyltransferase</fullName>
    </submittedName>
</protein>
<evidence type="ECO:0000259" key="1">
    <source>
        <dbReference type="PROSITE" id="PS51186"/>
    </source>
</evidence>
<dbReference type="SUPFAM" id="SSF55729">
    <property type="entry name" value="Acyl-CoA N-acyltransferases (Nat)"/>
    <property type="match status" value="1"/>
</dbReference>
<dbReference type="GO" id="GO:0016747">
    <property type="term" value="F:acyltransferase activity, transferring groups other than amino-acyl groups"/>
    <property type="evidence" value="ECO:0007669"/>
    <property type="project" value="InterPro"/>
</dbReference>
<organism evidence="2 3">
    <name type="scientific">Candidatus Roizmanbacteria bacterium CG07_land_8_20_14_0_80_34_15</name>
    <dbReference type="NCBI Taxonomy" id="1974849"/>
    <lineage>
        <taxon>Bacteria</taxon>
        <taxon>Candidatus Roizmaniibacteriota</taxon>
    </lineage>
</organism>